<feature type="region of interest" description="Disordered" evidence="2">
    <location>
        <begin position="128"/>
        <end position="186"/>
    </location>
</feature>
<dbReference type="EMBL" id="VIIS01000674">
    <property type="protein sequence ID" value="KAF0306319.1"/>
    <property type="molecule type" value="Genomic_DNA"/>
</dbReference>
<dbReference type="GO" id="GO:0042302">
    <property type="term" value="F:structural constituent of cuticle"/>
    <property type="evidence" value="ECO:0007669"/>
    <property type="project" value="UniProtKB-UniRule"/>
</dbReference>
<dbReference type="InterPro" id="IPR000618">
    <property type="entry name" value="Insect_cuticle"/>
</dbReference>
<evidence type="ECO:0000256" key="1">
    <source>
        <dbReference type="PROSITE-ProRule" id="PRU00497"/>
    </source>
</evidence>
<feature type="compositionally biased region" description="Basic and acidic residues" evidence="2">
    <location>
        <begin position="158"/>
        <end position="168"/>
    </location>
</feature>
<keyword evidence="1" id="KW-0193">Cuticle</keyword>
<accession>A0A6A4WM43</accession>
<reference evidence="3 4" key="1">
    <citation type="submission" date="2019-07" db="EMBL/GenBank/DDBJ databases">
        <title>Draft genome assembly of a fouling barnacle, Amphibalanus amphitrite (Darwin, 1854): The first reference genome for Thecostraca.</title>
        <authorList>
            <person name="Kim W."/>
        </authorList>
    </citation>
    <scope>NUCLEOTIDE SEQUENCE [LARGE SCALE GENOMIC DNA]</scope>
    <source>
        <strain evidence="3">SNU_AA5</strain>
        <tissue evidence="3">Soma without cirri and trophi</tissue>
    </source>
</reference>
<dbReference type="Pfam" id="PF00379">
    <property type="entry name" value="Chitin_bind_4"/>
    <property type="match status" value="1"/>
</dbReference>
<organism evidence="3 4">
    <name type="scientific">Amphibalanus amphitrite</name>
    <name type="common">Striped barnacle</name>
    <name type="synonym">Balanus amphitrite</name>
    <dbReference type="NCBI Taxonomy" id="1232801"/>
    <lineage>
        <taxon>Eukaryota</taxon>
        <taxon>Metazoa</taxon>
        <taxon>Ecdysozoa</taxon>
        <taxon>Arthropoda</taxon>
        <taxon>Crustacea</taxon>
        <taxon>Multicrustacea</taxon>
        <taxon>Cirripedia</taxon>
        <taxon>Thoracica</taxon>
        <taxon>Thoracicalcarea</taxon>
        <taxon>Balanomorpha</taxon>
        <taxon>Balanoidea</taxon>
        <taxon>Balanidae</taxon>
        <taxon>Amphibalaninae</taxon>
        <taxon>Amphibalanus</taxon>
    </lineage>
</organism>
<evidence type="ECO:0000313" key="3">
    <source>
        <dbReference type="EMBL" id="KAF0306319.1"/>
    </source>
</evidence>
<dbReference type="PROSITE" id="PS51155">
    <property type="entry name" value="CHIT_BIND_RR_2"/>
    <property type="match status" value="1"/>
</dbReference>
<proteinExistence type="predicted"/>
<protein>
    <submittedName>
        <fullName evidence="3">Uncharacterized protein</fullName>
    </submittedName>
</protein>
<evidence type="ECO:0000256" key="2">
    <source>
        <dbReference type="SAM" id="MobiDB-lite"/>
    </source>
</evidence>
<dbReference type="Proteomes" id="UP000440578">
    <property type="component" value="Unassembled WGS sequence"/>
</dbReference>
<dbReference type="AlphaFoldDB" id="A0A6A4WM43"/>
<name>A0A6A4WM43_AMPAM</name>
<comment type="caution">
    <text evidence="3">The sequence shown here is derived from an EMBL/GenBank/DDBJ whole genome shotgun (WGS) entry which is preliminary data.</text>
</comment>
<gene>
    <name evidence="3" type="ORF">FJT64_022115</name>
</gene>
<evidence type="ECO:0000313" key="4">
    <source>
        <dbReference type="Proteomes" id="UP000440578"/>
    </source>
</evidence>
<sequence length="186" mass="20461">MRVCGPPAPRAQSLRLGRHQEKVRYTFSVVLELSEHGSGHTASVDLLRVPIRVLFCVAGALAAPQFLPDQQQDFVQSGFGQGGGIQPNYGSSGAQTRILSQKFVQDIVGNYEYSYDQDNGQTVVEVGRSQPGPAPETGTLSKRGSYSFIGDDGNTYRVDTRPTREASSRRPPTYQWRRPRFPSTPS</sequence>
<keyword evidence="4" id="KW-1185">Reference proteome</keyword>